<evidence type="ECO:0008006" key="4">
    <source>
        <dbReference type="Google" id="ProtNLM"/>
    </source>
</evidence>
<name>A0A1Y5F2M5_9BACT</name>
<evidence type="ECO:0000313" key="3">
    <source>
        <dbReference type="Proteomes" id="UP000196531"/>
    </source>
</evidence>
<accession>A0A1Y5F2M5</accession>
<reference evidence="3" key="1">
    <citation type="journal article" date="2017" name="Proc. Natl. Acad. Sci. U.S.A.">
        <title>Simulation of Deepwater Horizon oil plume reveals substrate specialization within a complex community of hydrocarbon-degraders.</title>
        <authorList>
            <person name="Hu P."/>
            <person name="Dubinsky E.A."/>
            <person name="Probst A.J."/>
            <person name="Wang J."/>
            <person name="Sieber C.M.K."/>
            <person name="Tom L.M."/>
            <person name="Gardinali P."/>
            <person name="Banfield J.F."/>
            <person name="Atlas R.M."/>
            <person name="Andersen G.L."/>
        </authorList>
    </citation>
    <scope>NUCLEOTIDE SEQUENCE [LARGE SCALE GENOMIC DNA]</scope>
</reference>
<evidence type="ECO:0000256" key="1">
    <source>
        <dbReference type="SAM" id="Phobius"/>
    </source>
</evidence>
<dbReference type="EMBL" id="MAAO01000015">
    <property type="protein sequence ID" value="OUR93686.1"/>
    <property type="molecule type" value="Genomic_DNA"/>
</dbReference>
<proteinExistence type="predicted"/>
<feature type="transmembrane region" description="Helical" evidence="1">
    <location>
        <begin position="53"/>
        <end position="74"/>
    </location>
</feature>
<feature type="transmembrane region" description="Helical" evidence="1">
    <location>
        <begin position="6"/>
        <end position="26"/>
    </location>
</feature>
<evidence type="ECO:0000313" key="2">
    <source>
        <dbReference type="EMBL" id="OUR93686.1"/>
    </source>
</evidence>
<comment type="caution">
    <text evidence="2">The sequence shown here is derived from an EMBL/GenBank/DDBJ whole genome shotgun (WGS) entry which is preliminary data.</text>
</comment>
<gene>
    <name evidence="2" type="ORF">A9Q84_19680</name>
</gene>
<organism evidence="2 3">
    <name type="scientific">Halobacteriovorax marinus</name>
    <dbReference type="NCBI Taxonomy" id="97084"/>
    <lineage>
        <taxon>Bacteria</taxon>
        <taxon>Pseudomonadati</taxon>
        <taxon>Bdellovibrionota</taxon>
        <taxon>Bacteriovoracia</taxon>
        <taxon>Bacteriovoracales</taxon>
        <taxon>Halobacteriovoraceae</taxon>
        <taxon>Halobacteriovorax</taxon>
    </lineage>
</organism>
<keyword evidence="1" id="KW-1133">Transmembrane helix</keyword>
<dbReference type="Proteomes" id="UP000196531">
    <property type="component" value="Unassembled WGS sequence"/>
</dbReference>
<protein>
    <recommendedName>
        <fullName evidence="4">Integral membrane protein</fullName>
    </recommendedName>
</protein>
<feature type="transmembrane region" description="Helical" evidence="1">
    <location>
        <begin position="118"/>
        <end position="138"/>
    </location>
</feature>
<sequence>MINSMGTYILVGSFAYHIFAGLAVLGPHSWTRIFGKKLYDLTFPDQFGPQYDICLKALGIFALTLSAFCLRGAIVEDLAYRQFTLQTLAALFFGRALFRIFRKDLFLAAYKIDLKRSLINIIFNLVLASFTLVVSFKIDA</sequence>
<dbReference type="AlphaFoldDB" id="A0A1Y5F2M5"/>
<keyword evidence="1" id="KW-0812">Transmembrane</keyword>
<keyword evidence="1" id="KW-0472">Membrane</keyword>
<feature type="transmembrane region" description="Helical" evidence="1">
    <location>
        <begin position="80"/>
        <end position="98"/>
    </location>
</feature>